<evidence type="ECO:0000313" key="2">
    <source>
        <dbReference type="Proteomes" id="UP000827976"/>
    </source>
</evidence>
<dbReference type="EMBL" id="CM037025">
    <property type="protein sequence ID" value="KAH7661964.1"/>
    <property type="molecule type" value="Genomic_DNA"/>
</dbReference>
<keyword evidence="2" id="KW-1185">Reference proteome</keyword>
<sequence length="79" mass="9081">MDVKKVIFYHVLILLIFLTPLEFQGVEGNTCSARSENFSGWCWIDAECSLVCLTEFYLTGSCHFQLIPFGRHCICERPC</sequence>
<comment type="caution">
    <text evidence="1">The sequence shown here is derived from an EMBL/GenBank/DDBJ whole genome shotgun (WGS) entry which is preliminary data.</text>
</comment>
<protein>
    <submittedName>
        <fullName evidence="1">Scorpion toxin-like protein</fullName>
    </submittedName>
</protein>
<proteinExistence type="predicted"/>
<evidence type="ECO:0000313" key="1">
    <source>
        <dbReference type="EMBL" id="KAH7661964.1"/>
    </source>
</evidence>
<gene>
    <name evidence="1" type="ORF">IHE45_15G099100</name>
</gene>
<accession>A0ACB7UNB9</accession>
<organism evidence="1 2">
    <name type="scientific">Dioscorea alata</name>
    <name type="common">Purple yam</name>
    <dbReference type="NCBI Taxonomy" id="55571"/>
    <lineage>
        <taxon>Eukaryota</taxon>
        <taxon>Viridiplantae</taxon>
        <taxon>Streptophyta</taxon>
        <taxon>Embryophyta</taxon>
        <taxon>Tracheophyta</taxon>
        <taxon>Spermatophyta</taxon>
        <taxon>Magnoliopsida</taxon>
        <taxon>Liliopsida</taxon>
        <taxon>Dioscoreales</taxon>
        <taxon>Dioscoreaceae</taxon>
        <taxon>Dioscorea</taxon>
    </lineage>
</organism>
<name>A0ACB7UNB9_DIOAL</name>
<reference evidence="2" key="1">
    <citation type="journal article" date="2022" name="Nat. Commun.">
        <title>Chromosome evolution and the genetic basis of agronomically important traits in greater yam.</title>
        <authorList>
            <person name="Bredeson J.V."/>
            <person name="Lyons J.B."/>
            <person name="Oniyinde I.O."/>
            <person name="Okereke N.R."/>
            <person name="Kolade O."/>
            <person name="Nnabue I."/>
            <person name="Nwadili C.O."/>
            <person name="Hribova E."/>
            <person name="Parker M."/>
            <person name="Nwogha J."/>
            <person name="Shu S."/>
            <person name="Carlson J."/>
            <person name="Kariba R."/>
            <person name="Muthemba S."/>
            <person name="Knop K."/>
            <person name="Barton G.J."/>
            <person name="Sherwood A.V."/>
            <person name="Lopez-Montes A."/>
            <person name="Asiedu R."/>
            <person name="Jamnadass R."/>
            <person name="Muchugi A."/>
            <person name="Goodstein D."/>
            <person name="Egesi C.N."/>
            <person name="Featherston J."/>
            <person name="Asfaw A."/>
            <person name="Simpson G.G."/>
            <person name="Dolezel J."/>
            <person name="Hendre P.S."/>
            <person name="Van Deynze A."/>
            <person name="Kumar P.L."/>
            <person name="Obidiegwu J.E."/>
            <person name="Bhattacharjee R."/>
            <person name="Rokhsar D.S."/>
        </authorList>
    </citation>
    <scope>NUCLEOTIDE SEQUENCE [LARGE SCALE GENOMIC DNA]</scope>
    <source>
        <strain evidence="2">cv. TDa95/00328</strain>
    </source>
</reference>
<dbReference type="Proteomes" id="UP000827976">
    <property type="component" value="Chromosome 15"/>
</dbReference>